<dbReference type="OrthoDB" id="978593at2"/>
<dbReference type="Gene3D" id="3.40.50.300">
    <property type="entry name" value="P-loop containing nucleotide triphosphate hydrolases"/>
    <property type="match status" value="1"/>
</dbReference>
<dbReference type="Pfam" id="PF01656">
    <property type="entry name" value="CbiA"/>
    <property type="match status" value="1"/>
</dbReference>
<reference evidence="2 3" key="1">
    <citation type="submission" date="2018-11" db="EMBL/GenBank/DDBJ databases">
        <title>Rufibacter latericius sp. nov., isolated from water in Baiyang Lake.</title>
        <authorList>
            <person name="Yang Y."/>
        </authorList>
    </citation>
    <scope>NUCLEOTIDE SEQUENCE [LARGE SCALE GENOMIC DNA]</scope>
    <source>
        <strain evidence="2 3">R-22-1c-1</strain>
    </source>
</reference>
<dbReference type="EMBL" id="RJJD01000013">
    <property type="protein sequence ID" value="RNI24106.1"/>
    <property type="molecule type" value="Genomic_DNA"/>
</dbReference>
<dbReference type="PANTHER" id="PTHR13696:SF52">
    <property type="entry name" value="PARA FAMILY PROTEIN CT_582"/>
    <property type="match status" value="1"/>
</dbReference>
<name>A0A3M9MEW6_9BACT</name>
<evidence type="ECO:0000313" key="2">
    <source>
        <dbReference type="EMBL" id="RNI24106.1"/>
    </source>
</evidence>
<dbReference type="CDD" id="cd02042">
    <property type="entry name" value="ParAB_family"/>
    <property type="match status" value="1"/>
</dbReference>
<dbReference type="AlphaFoldDB" id="A0A3M9MEW6"/>
<organism evidence="2 3">
    <name type="scientific">Rufibacter latericius</name>
    <dbReference type="NCBI Taxonomy" id="2487040"/>
    <lineage>
        <taxon>Bacteria</taxon>
        <taxon>Pseudomonadati</taxon>
        <taxon>Bacteroidota</taxon>
        <taxon>Cytophagia</taxon>
        <taxon>Cytophagales</taxon>
        <taxon>Hymenobacteraceae</taxon>
        <taxon>Rufibacter</taxon>
    </lineage>
</organism>
<protein>
    <submittedName>
        <fullName evidence="2">ParA family protein</fullName>
    </submittedName>
</protein>
<comment type="caution">
    <text evidence="2">The sequence shown here is derived from an EMBL/GenBank/DDBJ whole genome shotgun (WGS) entry which is preliminary data.</text>
</comment>
<evidence type="ECO:0000313" key="3">
    <source>
        <dbReference type="Proteomes" id="UP000272117"/>
    </source>
</evidence>
<accession>A0A3M9MEW6</accession>
<dbReference type="RefSeq" id="WP_123128193.1">
    <property type="nucleotide sequence ID" value="NZ_RJJD01000013.1"/>
</dbReference>
<dbReference type="InterPro" id="IPR027417">
    <property type="entry name" value="P-loop_NTPase"/>
</dbReference>
<dbReference type="SUPFAM" id="SSF52540">
    <property type="entry name" value="P-loop containing nucleoside triphosphate hydrolases"/>
    <property type="match status" value="1"/>
</dbReference>
<dbReference type="InterPro" id="IPR002586">
    <property type="entry name" value="CobQ/CobB/MinD/ParA_Nub-bd_dom"/>
</dbReference>
<dbReference type="PANTHER" id="PTHR13696">
    <property type="entry name" value="P-LOOP CONTAINING NUCLEOSIDE TRIPHOSPHATE HYDROLASE"/>
    <property type="match status" value="1"/>
</dbReference>
<sequence length="247" mass="27577">MTRETKFISFFNQKGGVGKSTLEILMASYCHNVLGLKVAILDADYPQLNIHKLREDEINMVRKNEAYQQAFAGLGKPVYPIANTNPAESVKEMDIFLELEAGEEPYDIVFVDLPGTINTPGVLQTISQLDHIFIPLIADQLVIKSSLEFGLLVNDNLIGKPNVNLKSLHFFWNNVVKSEKSNLYDVSNSVIGQAGLNCLKTVIGQSVKFRKPEFRSTIFPMQPALIKDTNMVPLIEEVLAQINVSPR</sequence>
<feature type="domain" description="CobQ/CobB/MinD/ParA nucleotide binding" evidence="1">
    <location>
        <begin position="8"/>
        <end position="211"/>
    </location>
</feature>
<dbReference type="Proteomes" id="UP000272117">
    <property type="component" value="Unassembled WGS sequence"/>
</dbReference>
<proteinExistence type="predicted"/>
<gene>
    <name evidence="2" type="ORF">EFB08_17175</name>
</gene>
<keyword evidence="3" id="KW-1185">Reference proteome</keyword>
<evidence type="ECO:0000259" key="1">
    <source>
        <dbReference type="Pfam" id="PF01656"/>
    </source>
</evidence>
<dbReference type="InterPro" id="IPR050678">
    <property type="entry name" value="DNA_Partitioning_ATPase"/>
</dbReference>